<keyword evidence="2" id="KW-1185">Reference proteome</keyword>
<dbReference type="EMBL" id="BQNB010012307">
    <property type="protein sequence ID" value="GJT01921.1"/>
    <property type="molecule type" value="Genomic_DNA"/>
</dbReference>
<gene>
    <name evidence="1" type="ORF">Tco_0823090</name>
</gene>
<sequence>MDDPNITMEEYIRLAEEKAQKREKVFNWETAKYGKIWYDNDIHDLRSVETEFPAISFNDDVSSKTLSYEPTISSLNDEIDFRVSFDDSDDEDYTVVFDKTLSCLDDLDFFKDFENEFSAIIYNDAPTSKLDLLPESILNSQHIDEFDLNNETSLSEYDEEEQNIWLYHLVIRDTYGLVIRLIEYNILDFEDWNLDMTQDLAKRRRMVYTGDDGQEELILEFFSTCRIEDEMGLDVAGTLCFQMGGARRSMPWRQFNALHSSHSLLEPKMISST</sequence>
<proteinExistence type="predicted"/>
<protein>
    <submittedName>
        <fullName evidence="1">Uncharacterized protein</fullName>
    </submittedName>
</protein>
<name>A0ABQ5AL11_9ASTR</name>
<evidence type="ECO:0000313" key="1">
    <source>
        <dbReference type="EMBL" id="GJT01921.1"/>
    </source>
</evidence>
<reference evidence="1" key="2">
    <citation type="submission" date="2022-01" db="EMBL/GenBank/DDBJ databases">
        <authorList>
            <person name="Yamashiro T."/>
            <person name="Shiraishi A."/>
            <person name="Satake H."/>
            <person name="Nakayama K."/>
        </authorList>
    </citation>
    <scope>NUCLEOTIDE SEQUENCE</scope>
</reference>
<organism evidence="1 2">
    <name type="scientific">Tanacetum coccineum</name>
    <dbReference type="NCBI Taxonomy" id="301880"/>
    <lineage>
        <taxon>Eukaryota</taxon>
        <taxon>Viridiplantae</taxon>
        <taxon>Streptophyta</taxon>
        <taxon>Embryophyta</taxon>
        <taxon>Tracheophyta</taxon>
        <taxon>Spermatophyta</taxon>
        <taxon>Magnoliopsida</taxon>
        <taxon>eudicotyledons</taxon>
        <taxon>Gunneridae</taxon>
        <taxon>Pentapetalae</taxon>
        <taxon>asterids</taxon>
        <taxon>campanulids</taxon>
        <taxon>Asterales</taxon>
        <taxon>Asteraceae</taxon>
        <taxon>Asteroideae</taxon>
        <taxon>Anthemideae</taxon>
        <taxon>Anthemidinae</taxon>
        <taxon>Tanacetum</taxon>
    </lineage>
</organism>
<evidence type="ECO:0000313" key="2">
    <source>
        <dbReference type="Proteomes" id="UP001151760"/>
    </source>
</evidence>
<dbReference type="Proteomes" id="UP001151760">
    <property type="component" value="Unassembled WGS sequence"/>
</dbReference>
<accession>A0ABQ5AL11</accession>
<reference evidence="1" key="1">
    <citation type="journal article" date="2022" name="Int. J. Mol. Sci.">
        <title>Draft Genome of Tanacetum Coccineum: Genomic Comparison of Closely Related Tanacetum-Family Plants.</title>
        <authorList>
            <person name="Yamashiro T."/>
            <person name="Shiraishi A."/>
            <person name="Nakayama K."/>
            <person name="Satake H."/>
        </authorList>
    </citation>
    <scope>NUCLEOTIDE SEQUENCE</scope>
</reference>
<comment type="caution">
    <text evidence="1">The sequence shown here is derived from an EMBL/GenBank/DDBJ whole genome shotgun (WGS) entry which is preliminary data.</text>
</comment>